<name>A0ABW8TWD8_9CLOT</name>
<feature type="transmembrane region" description="Helical" evidence="1">
    <location>
        <begin position="119"/>
        <end position="138"/>
    </location>
</feature>
<feature type="transmembrane region" description="Helical" evidence="1">
    <location>
        <begin position="69"/>
        <end position="89"/>
    </location>
</feature>
<dbReference type="Proteomes" id="UP001623661">
    <property type="component" value="Unassembled WGS sequence"/>
</dbReference>
<organism evidence="2 3">
    <name type="scientific">Candidatus Clostridium radicumherbarum</name>
    <dbReference type="NCBI Taxonomy" id="3381662"/>
    <lineage>
        <taxon>Bacteria</taxon>
        <taxon>Bacillati</taxon>
        <taxon>Bacillota</taxon>
        <taxon>Clostridia</taxon>
        <taxon>Eubacteriales</taxon>
        <taxon>Clostridiaceae</taxon>
        <taxon>Clostridium</taxon>
    </lineage>
</organism>
<comment type="caution">
    <text evidence="2">The sequence shown here is derived from an EMBL/GenBank/DDBJ whole genome shotgun (WGS) entry which is preliminary data.</text>
</comment>
<feature type="transmembrane region" description="Helical" evidence="1">
    <location>
        <begin position="144"/>
        <end position="168"/>
    </location>
</feature>
<keyword evidence="1" id="KW-1133">Transmembrane helix</keyword>
<keyword evidence="1" id="KW-0812">Transmembrane</keyword>
<proteinExistence type="predicted"/>
<dbReference type="RefSeq" id="WP_406765478.1">
    <property type="nucleotide sequence ID" value="NZ_JBJHZY010000002.1"/>
</dbReference>
<keyword evidence="3" id="KW-1185">Reference proteome</keyword>
<sequence>MKKNDVNLSGNNLYLDKYGDIVYYNIFDKNGYIVSKQLESKFKLFYYRYSIIFIVMILLGDYFKSLQNTFLVGIGAIVLVELYFRVFFLKNLKVIKEFKRERKTSNLESIINSKEKEKTVMRAGAYALLSVLIVLNAIQKNFNTLFLTLSVLGAMYSFYIGIINIIAFSKMKKI</sequence>
<accession>A0ABW8TWD8</accession>
<evidence type="ECO:0008006" key="4">
    <source>
        <dbReference type="Google" id="ProtNLM"/>
    </source>
</evidence>
<protein>
    <recommendedName>
        <fullName evidence="4">DUF3278 domain-containing protein</fullName>
    </recommendedName>
</protein>
<reference evidence="2 3" key="1">
    <citation type="submission" date="2024-11" db="EMBL/GenBank/DDBJ databases">
        <authorList>
            <person name="Heng Y.C."/>
            <person name="Lim A.C.H."/>
            <person name="Lee J.K.Y."/>
            <person name="Kittelmann S."/>
        </authorList>
    </citation>
    <scope>NUCLEOTIDE SEQUENCE [LARGE SCALE GENOMIC DNA]</scope>
    <source>
        <strain evidence="2 3">WILCCON 0202</strain>
    </source>
</reference>
<evidence type="ECO:0000256" key="1">
    <source>
        <dbReference type="SAM" id="Phobius"/>
    </source>
</evidence>
<evidence type="ECO:0000313" key="3">
    <source>
        <dbReference type="Proteomes" id="UP001623661"/>
    </source>
</evidence>
<evidence type="ECO:0000313" key="2">
    <source>
        <dbReference type="EMBL" id="MFL0268856.1"/>
    </source>
</evidence>
<feature type="transmembrane region" description="Helical" evidence="1">
    <location>
        <begin position="45"/>
        <end position="63"/>
    </location>
</feature>
<gene>
    <name evidence="2" type="ORF">ACJDUH_12210</name>
</gene>
<dbReference type="EMBL" id="JBJHZY010000002">
    <property type="protein sequence ID" value="MFL0268856.1"/>
    <property type="molecule type" value="Genomic_DNA"/>
</dbReference>
<keyword evidence="1" id="KW-0472">Membrane</keyword>